<proteinExistence type="predicted"/>
<organism evidence="1 2">
    <name type="scientific">Agrobacterium tumefaciens</name>
    <dbReference type="NCBI Taxonomy" id="358"/>
    <lineage>
        <taxon>Bacteria</taxon>
        <taxon>Pseudomonadati</taxon>
        <taxon>Pseudomonadota</taxon>
        <taxon>Alphaproteobacteria</taxon>
        <taxon>Hyphomicrobiales</taxon>
        <taxon>Rhizobiaceae</taxon>
        <taxon>Rhizobium/Agrobacterium group</taxon>
        <taxon>Agrobacterium</taxon>
        <taxon>Agrobacterium tumefaciens complex</taxon>
    </lineage>
</organism>
<accession>A0A176XIF2</accession>
<protein>
    <submittedName>
        <fullName evidence="1">Uncharacterized protein</fullName>
    </submittedName>
</protein>
<gene>
    <name evidence="1" type="ORF">A7J57_00365</name>
</gene>
<dbReference type="EMBL" id="LXPS01000003">
    <property type="protein sequence ID" value="OAE49120.1"/>
    <property type="molecule type" value="Genomic_DNA"/>
</dbReference>
<sequence length="86" mass="9503">MNKKLAHIAVSPLTDAEKLLLSSGRVFPWHKAKPRCQIASFLELSAVANRGKKCGGSHRSDPRDRREPSCDILATGDRLYLACDVQ</sequence>
<dbReference type="Proteomes" id="UP000077098">
    <property type="component" value="Unassembled WGS sequence"/>
</dbReference>
<name>A0A176XIF2_AGRTU</name>
<evidence type="ECO:0000313" key="2">
    <source>
        <dbReference type="Proteomes" id="UP000077098"/>
    </source>
</evidence>
<comment type="caution">
    <text evidence="1">The sequence shown here is derived from an EMBL/GenBank/DDBJ whole genome shotgun (WGS) entry which is preliminary data.</text>
</comment>
<dbReference type="AlphaFoldDB" id="A0A176XIF2"/>
<reference evidence="1 2" key="1">
    <citation type="submission" date="2016-05" db="EMBL/GenBank/DDBJ databases">
        <authorList>
            <person name="Lavstsen T."/>
            <person name="Jespersen J.S."/>
        </authorList>
    </citation>
    <scope>NUCLEOTIDE SEQUENCE [LARGE SCALE GENOMIC DNA]</scope>
    <source>
        <strain evidence="1 2">KCJ1736</strain>
    </source>
</reference>
<evidence type="ECO:0000313" key="1">
    <source>
        <dbReference type="EMBL" id="OAE49120.1"/>
    </source>
</evidence>